<name>A0A8J3ALQ1_9BACI</name>
<dbReference type="OrthoDB" id="2972906at2"/>
<evidence type="ECO:0000256" key="1">
    <source>
        <dbReference type="SAM" id="Phobius"/>
    </source>
</evidence>
<feature type="transmembrane region" description="Helical" evidence="1">
    <location>
        <begin position="26"/>
        <end position="47"/>
    </location>
</feature>
<dbReference type="Proteomes" id="UP000626244">
    <property type="component" value="Unassembled WGS sequence"/>
</dbReference>
<keyword evidence="1" id="KW-1133">Transmembrane helix</keyword>
<sequence length="209" mass="25121">MKKTIFIISLFIGAFCLGLYDAPSYVFGIFYAGVFLSFFWTIYYPFYFSKNLTSIERYLSKQSKKSILYFLYSVTNHMHDEIEQSYHYIMKKQMNPSKKAIYQVVYGFAKKDMQLVKERIDFIKVPEWNSYYKTLLYIEENELEKAKVTKASMRSQKFKNVLEFELLLKENKLEEAKTLLSHLISNSRGYHYYMLSKRYEETFKTKEIV</sequence>
<dbReference type="RefSeq" id="WP_087998064.1">
    <property type="nucleotide sequence ID" value="NZ_BMHB01000001.1"/>
</dbReference>
<comment type="caution">
    <text evidence="2">The sequence shown here is derived from an EMBL/GenBank/DDBJ whole genome shotgun (WGS) entry which is preliminary data.</text>
</comment>
<gene>
    <name evidence="2" type="ORF">GCM10007380_16660</name>
</gene>
<proteinExistence type="predicted"/>
<accession>A0A8J3ALQ1</accession>
<protein>
    <submittedName>
        <fullName evidence="2">Uncharacterized protein</fullName>
    </submittedName>
</protein>
<keyword evidence="3" id="KW-1185">Reference proteome</keyword>
<dbReference type="AlphaFoldDB" id="A0A8J3ALQ1"/>
<evidence type="ECO:0000313" key="2">
    <source>
        <dbReference type="EMBL" id="GGI13187.1"/>
    </source>
</evidence>
<keyword evidence="1" id="KW-0472">Membrane</keyword>
<organism evidence="2 3">
    <name type="scientific">Gottfriedia solisilvae</name>
    <dbReference type="NCBI Taxonomy" id="1516104"/>
    <lineage>
        <taxon>Bacteria</taxon>
        <taxon>Bacillati</taxon>
        <taxon>Bacillota</taxon>
        <taxon>Bacilli</taxon>
        <taxon>Bacillales</taxon>
        <taxon>Bacillaceae</taxon>
        <taxon>Gottfriedia</taxon>
    </lineage>
</organism>
<reference evidence="3" key="1">
    <citation type="journal article" date="2019" name="Int. J. Syst. Evol. Microbiol.">
        <title>The Global Catalogue of Microorganisms (GCM) 10K type strain sequencing project: providing services to taxonomists for standard genome sequencing and annotation.</title>
        <authorList>
            <consortium name="The Broad Institute Genomics Platform"/>
            <consortium name="The Broad Institute Genome Sequencing Center for Infectious Disease"/>
            <person name="Wu L."/>
            <person name="Ma J."/>
        </authorList>
    </citation>
    <scope>NUCLEOTIDE SEQUENCE [LARGE SCALE GENOMIC DNA]</scope>
    <source>
        <strain evidence="3">CGMCC 1.14993</strain>
    </source>
</reference>
<evidence type="ECO:0000313" key="3">
    <source>
        <dbReference type="Proteomes" id="UP000626244"/>
    </source>
</evidence>
<keyword evidence="1" id="KW-0812">Transmembrane</keyword>
<dbReference type="EMBL" id="BMHB01000001">
    <property type="protein sequence ID" value="GGI13187.1"/>
    <property type="molecule type" value="Genomic_DNA"/>
</dbReference>